<keyword evidence="2" id="KW-1185">Reference proteome</keyword>
<dbReference type="Proteomes" id="UP001233999">
    <property type="component" value="Unassembled WGS sequence"/>
</dbReference>
<feature type="non-terminal residue" evidence="1">
    <location>
        <position position="106"/>
    </location>
</feature>
<evidence type="ECO:0000313" key="1">
    <source>
        <dbReference type="EMBL" id="KAJ9582517.1"/>
    </source>
</evidence>
<reference evidence="1" key="1">
    <citation type="journal article" date="2023" name="IScience">
        <title>Live-bearing cockroach genome reveals convergent evolutionary mechanisms linked to viviparity in insects and beyond.</title>
        <authorList>
            <person name="Fouks B."/>
            <person name="Harrison M.C."/>
            <person name="Mikhailova A.A."/>
            <person name="Marchal E."/>
            <person name="English S."/>
            <person name="Carruthers M."/>
            <person name="Jennings E.C."/>
            <person name="Chiamaka E.L."/>
            <person name="Frigard R.A."/>
            <person name="Pippel M."/>
            <person name="Attardo G.M."/>
            <person name="Benoit J.B."/>
            <person name="Bornberg-Bauer E."/>
            <person name="Tobe S.S."/>
        </authorList>
    </citation>
    <scope>NUCLEOTIDE SEQUENCE</scope>
    <source>
        <strain evidence="1">Stay&amp;Tobe</strain>
    </source>
</reference>
<name>A0AAD7ZLC4_DIPPU</name>
<sequence length="106" mass="12154">RKINISLGVLWKHSRELQFSRANITTLSFVETQRCERYRGADPMQEVLNISKNMSMSNFITFQTISCPSSVMTSTVLWLLISLWTSPLVLPSLISYCSFEGKECKK</sequence>
<dbReference type="AlphaFoldDB" id="A0AAD7ZLC4"/>
<proteinExistence type="predicted"/>
<evidence type="ECO:0000313" key="2">
    <source>
        <dbReference type="Proteomes" id="UP001233999"/>
    </source>
</evidence>
<comment type="caution">
    <text evidence="1">The sequence shown here is derived from an EMBL/GenBank/DDBJ whole genome shotgun (WGS) entry which is preliminary data.</text>
</comment>
<accession>A0AAD7ZLC4</accession>
<reference evidence="1" key="2">
    <citation type="submission" date="2023-05" db="EMBL/GenBank/DDBJ databases">
        <authorList>
            <person name="Fouks B."/>
        </authorList>
    </citation>
    <scope>NUCLEOTIDE SEQUENCE</scope>
    <source>
        <strain evidence="1">Stay&amp;Tobe</strain>
        <tissue evidence="1">Testes</tissue>
    </source>
</reference>
<gene>
    <name evidence="1" type="ORF">L9F63_003131</name>
</gene>
<feature type="non-terminal residue" evidence="1">
    <location>
        <position position="1"/>
    </location>
</feature>
<organism evidence="1 2">
    <name type="scientific">Diploptera punctata</name>
    <name type="common">Pacific beetle cockroach</name>
    <dbReference type="NCBI Taxonomy" id="6984"/>
    <lineage>
        <taxon>Eukaryota</taxon>
        <taxon>Metazoa</taxon>
        <taxon>Ecdysozoa</taxon>
        <taxon>Arthropoda</taxon>
        <taxon>Hexapoda</taxon>
        <taxon>Insecta</taxon>
        <taxon>Pterygota</taxon>
        <taxon>Neoptera</taxon>
        <taxon>Polyneoptera</taxon>
        <taxon>Dictyoptera</taxon>
        <taxon>Blattodea</taxon>
        <taxon>Blaberoidea</taxon>
        <taxon>Blaberidae</taxon>
        <taxon>Diplopterinae</taxon>
        <taxon>Diploptera</taxon>
    </lineage>
</organism>
<dbReference type="EMBL" id="JASPKZ010007796">
    <property type="protein sequence ID" value="KAJ9582517.1"/>
    <property type="molecule type" value="Genomic_DNA"/>
</dbReference>
<protein>
    <submittedName>
        <fullName evidence="1">Uncharacterized protein</fullName>
    </submittedName>
</protein>